<evidence type="ECO:0000313" key="1">
    <source>
        <dbReference type="EMBL" id="TCC96385.1"/>
    </source>
</evidence>
<dbReference type="Proteomes" id="UP000293347">
    <property type="component" value="Unassembled WGS sequence"/>
</dbReference>
<keyword evidence="2" id="KW-1185">Reference proteome</keyword>
<proteinExistence type="predicted"/>
<accession>A0A4R0N8P5</accession>
<evidence type="ECO:0000313" key="2">
    <source>
        <dbReference type="Proteomes" id="UP000293347"/>
    </source>
</evidence>
<gene>
    <name evidence="1" type="ORF">EZ437_21395</name>
</gene>
<dbReference type="EMBL" id="SJSL01000013">
    <property type="protein sequence ID" value="TCC96385.1"/>
    <property type="molecule type" value="Genomic_DNA"/>
</dbReference>
<name>A0A4R0N8P5_9SPHI</name>
<organism evidence="1 2">
    <name type="scientific">Pedobacter psychroterrae</name>
    <dbReference type="NCBI Taxonomy" id="2530453"/>
    <lineage>
        <taxon>Bacteria</taxon>
        <taxon>Pseudomonadati</taxon>
        <taxon>Bacteroidota</taxon>
        <taxon>Sphingobacteriia</taxon>
        <taxon>Sphingobacteriales</taxon>
        <taxon>Sphingobacteriaceae</taxon>
        <taxon>Pedobacter</taxon>
    </lineage>
</organism>
<reference evidence="1 2" key="1">
    <citation type="submission" date="2019-02" db="EMBL/GenBank/DDBJ databases">
        <title>Pedobacter sp. RP-1-14 sp. nov., isolated from Arctic soil.</title>
        <authorList>
            <person name="Dahal R.H."/>
        </authorList>
    </citation>
    <scope>NUCLEOTIDE SEQUENCE [LARGE SCALE GENOMIC DNA]</scope>
    <source>
        <strain evidence="1 2">RP-1-14</strain>
    </source>
</reference>
<dbReference type="RefSeq" id="WP_131598176.1">
    <property type="nucleotide sequence ID" value="NZ_SJSL01000013.1"/>
</dbReference>
<dbReference type="OrthoDB" id="1496163at2"/>
<protein>
    <submittedName>
        <fullName evidence="1">Uncharacterized protein</fullName>
    </submittedName>
</protein>
<comment type="caution">
    <text evidence="1">The sequence shown here is derived from an EMBL/GenBank/DDBJ whole genome shotgun (WGS) entry which is preliminary data.</text>
</comment>
<sequence>MELEICGNKMKRNVIVIALQILFCFVLSCSEGKTVYNHQNNIEDLGDNYYFLGDGRESQILKNLKPSGRSRFGKTIIPAEVLRYNFDEHYIIAETREIAEGRLRYWIIRKNTILDSIQSIDSLSFYSKIDSLGMSLKVR</sequence>
<dbReference type="AlphaFoldDB" id="A0A4R0N8P5"/>